<dbReference type="InterPro" id="IPR009875">
    <property type="entry name" value="PilZ_domain"/>
</dbReference>
<feature type="domain" description="PilZ" evidence="1">
    <location>
        <begin position="3"/>
        <end position="98"/>
    </location>
</feature>
<gene>
    <name evidence="2" type="ORF">KL86DPRO_11719</name>
</gene>
<dbReference type="Pfam" id="PF07238">
    <property type="entry name" value="PilZ"/>
    <property type="match status" value="1"/>
</dbReference>
<accession>A0A212JKX7</accession>
<protein>
    <submittedName>
        <fullName evidence="2">Putative PilZ domain protein</fullName>
    </submittedName>
</protein>
<dbReference type="EMBL" id="FLUQ01000001">
    <property type="protein sequence ID" value="SBW00077.1"/>
    <property type="molecule type" value="Genomic_DNA"/>
</dbReference>
<reference evidence="2" key="1">
    <citation type="submission" date="2016-04" db="EMBL/GenBank/DDBJ databases">
        <authorList>
            <person name="Evans L.H."/>
            <person name="Alamgir A."/>
            <person name="Owens N."/>
            <person name="Weber N.D."/>
            <person name="Virtaneva K."/>
            <person name="Barbian K."/>
            <person name="Babar A."/>
            <person name="Rosenke K."/>
        </authorList>
    </citation>
    <scope>NUCLEOTIDE SEQUENCE</scope>
    <source>
        <strain evidence="2">86</strain>
    </source>
</reference>
<evidence type="ECO:0000313" key="2">
    <source>
        <dbReference type="EMBL" id="SBW00077.1"/>
    </source>
</evidence>
<dbReference type="AlphaFoldDB" id="A0A212JKX7"/>
<organism evidence="2">
    <name type="scientific">uncultured delta proteobacterium</name>
    <dbReference type="NCBI Taxonomy" id="34034"/>
    <lineage>
        <taxon>Bacteria</taxon>
        <taxon>Deltaproteobacteria</taxon>
        <taxon>environmental samples</taxon>
    </lineage>
</organism>
<evidence type="ECO:0000259" key="1">
    <source>
        <dbReference type="Pfam" id="PF07238"/>
    </source>
</evidence>
<dbReference type="GO" id="GO:0035438">
    <property type="term" value="F:cyclic-di-GMP binding"/>
    <property type="evidence" value="ECO:0007669"/>
    <property type="project" value="InterPro"/>
</dbReference>
<proteinExistence type="predicted"/>
<sequence length="108" mass="11516">MDDRRNSPRIPLDAPCLLTLLVNYEEEHHAMVVDVSRGGVQLALSPGPGLSEVAPGMPVTLQNVPAPLNALLEGIHGKVAWVGVRCCGVKLNKELAIDSADITDLSRL</sequence>
<dbReference type="SUPFAM" id="SSF141371">
    <property type="entry name" value="PilZ domain-like"/>
    <property type="match status" value="1"/>
</dbReference>
<name>A0A212JKX7_9DELT</name>
<dbReference type="Gene3D" id="2.40.10.220">
    <property type="entry name" value="predicted glycosyltransferase like domains"/>
    <property type="match status" value="1"/>
</dbReference>